<dbReference type="InterPro" id="IPR001611">
    <property type="entry name" value="Leu-rich_rpt"/>
</dbReference>
<dbReference type="InterPro" id="IPR032675">
    <property type="entry name" value="LRR_dom_sf"/>
</dbReference>
<sequence>MIQLQRLSLCRNNLSSISFISGLLSLEHLNLQFNENLDIVPLSYLVNLTTLDISYCAIKNIQSLRTLVKLKELNAIDTKIKDISILKQFKCLKELNISCNLGINITELQYLTQLTKLILNECDIHDISALRPLVNLEYLELSNNSIFYFYPIRDLDENVEFEDNLIVESSDFFTFFDVKNKSQFINRHTQPNKQEIQLAENMKKVDTTIFYIRDINTKYKYYLSRKKMVVTTITSLKQKQHDILLSLTNKVVQLYIKMDEKQYQ</sequence>
<dbReference type="PANTHER" id="PTHR46652:SF3">
    <property type="entry name" value="LEUCINE-RICH REPEAT-CONTAINING PROTEIN 9"/>
    <property type="match status" value="1"/>
</dbReference>
<dbReference type="EMBL" id="CATOUU010000779">
    <property type="protein sequence ID" value="CAI9947691.1"/>
    <property type="molecule type" value="Genomic_DNA"/>
</dbReference>
<dbReference type="AlphaFoldDB" id="A0AA86PZC5"/>
<evidence type="ECO:0000256" key="2">
    <source>
        <dbReference type="ARBA" id="ARBA00022737"/>
    </source>
</evidence>
<dbReference type="SUPFAM" id="SSF52058">
    <property type="entry name" value="L domain-like"/>
    <property type="match status" value="1"/>
</dbReference>
<dbReference type="PANTHER" id="PTHR46652">
    <property type="entry name" value="LEUCINE-RICH REPEAT AND IQ DOMAIN-CONTAINING PROTEIN 1-RELATED"/>
    <property type="match status" value="1"/>
</dbReference>
<accession>A0AA86PZC5</accession>
<reference evidence="4 5" key="2">
    <citation type="submission" date="2024-07" db="EMBL/GenBank/DDBJ databases">
        <authorList>
            <person name="Akdeniz Z."/>
        </authorList>
    </citation>
    <scope>NUCLEOTIDE SEQUENCE [LARGE SCALE GENOMIC DNA]</scope>
</reference>
<reference evidence="3" key="1">
    <citation type="submission" date="2023-06" db="EMBL/GenBank/DDBJ databases">
        <authorList>
            <person name="Kurt Z."/>
        </authorList>
    </citation>
    <scope>NUCLEOTIDE SEQUENCE</scope>
</reference>
<dbReference type="InterPro" id="IPR050836">
    <property type="entry name" value="SDS22/Internalin_LRR"/>
</dbReference>
<name>A0AA86PZC5_9EUKA</name>
<evidence type="ECO:0000313" key="4">
    <source>
        <dbReference type="EMBL" id="CAL6074965.1"/>
    </source>
</evidence>
<dbReference type="PROSITE" id="PS51450">
    <property type="entry name" value="LRR"/>
    <property type="match status" value="4"/>
</dbReference>
<organism evidence="3">
    <name type="scientific">Hexamita inflata</name>
    <dbReference type="NCBI Taxonomy" id="28002"/>
    <lineage>
        <taxon>Eukaryota</taxon>
        <taxon>Metamonada</taxon>
        <taxon>Diplomonadida</taxon>
        <taxon>Hexamitidae</taxon>
        <taxon>Hexamitinae</taxon>
        <taxon>Hexamita</taxon>
    </lineage>
</organism>
<evidence type="ECO:0000313" key="3">
    <source>
        <dbReference type="EMBL" id="CAI9947691.1"/>
    </source>
</evidence>
<evidence type="ECO:0000313" key="5">
    <source>
        <dbReference type="Proteomes" id="UP001642409"/>
    </source>
</evidence>
<gene>
    <name evidence="3" type="ORF">HINF_LOCUS35336</name>
    <name evidence="4" type="ORF">HINF_LOCUS56977</name>
</gene>
<comment type="caution">
    <text evidence="3">The sequence shown here is derived from an EMBL/GenBank/DDBJ whole genome shotgun (WGS) entry which is preliminary data.</text>
</comment>
<dbReference type="EMBL" id="CAXDID020000311">
    <property type="protein sequence ID" value="CAL6074965.1"/>
    <property type="molecule type" value="Genomic_DNA"/>
</dbReference>
<keyword evidence="1" id="KW-0433">Leucine-rich repeat</keyword>
<dbReference type="Proteomes" id="UP001642409">
    <property type="component" value="Unassembled WGS sequence"/>
</dbReference>
<evidence type="ECO:0000256" key="1">
    <source>
        <dbReference type="ARBA" id="ARBA00022614"/>
    </source>
</evidence>
<protein>
    <submittedName>
        <fullName evidence="3">Leucine-rich repeat domain-containing protein</fullName>
    </submittedName>
    <submittedName>
        <fullName evidence="4">Leucine-rich_repeat domain-containing protein</fullName>
    </submittedName>
</protein>
<dbReference type="Gene3D" id="3.80.10.10">
    <property type="entry name" value="Ribonuclease Inhibitor"/>
    <property type="match status" value="1"/>
</dbReference>
<keyword evidence="5" id="KW-1185">Reference proteome</keyword>
<proteinExistence type="predicted"/>
<keyword evidence="2" id="KW-0677">Repeat</keyword>